<name>A0A1L9VS62_ASPGL</name>
<dbReference type="EMBL" id="KV878892">
    <property type="protein sequence ID" value="OJJ86753.1"/>
    <property type="molecule type" value="Genomic_DNA"/>
</dbReference>
<dbReference type="AlphaFoldDB" id="A0A1L9VS62"/>
<dbReference type="GeneID" id="34456927"/>
<dbReference type="STRING" id="1160497.A0A1L9VS62"/>
<reference evidence="2" key="1">
    <citation type="journal article" date="2017" name="Genome Biol.">
        <title>Comparative genomics reveals high biological diversity and specific adaptations in the industrially and medically important fungal genus Aspergillus.</title>
        <authorList>
            <person name="de Vries R.P."/>
            <person name="Riley R."/>
            <person name="Wiebenga A."/>
            <person name="Aguilar-Osorio G."/>
            <person name="Amillis S."/>
            <person name="Uchima C.A."/>
            <person name="Anderluh G."/>
            <person name="Asadollahi M."/>
            <person name="Askin M."/>
            <person name="Barry K."/>
            <person name="Battaglia E."/>
            <person name="Bayram O."/>
            <person name="Benocci T."/>
            <person name="Braus-Stromeyer S.A."/>
            <person name="Caldana C."/>
            <person name="Canovas D."/>
            <person name="Cerqueira G.C."/>
            <person name="Chen F."/>
            <person name="Chen W."/>
            <person name="Choi C."/>
            <person name="Clum A."/>
            <person name="Dos Santos R.A."/>
            <person name="Damasio A.R."/>
            <person name="Diallinas G."/>
            <person name="Emri T."/>
            <person name="Fekete E."/>
            <person name="Flipphi M."/>
            <person name="Freyberg S."/>
            <person name="Gallo A."/>
            <person name="Gournas C."/>
            <person name="Habgood R."/>
            <person name="Hainaut M."/>
            <person name="Harispe M.L."/>
            <person name="Henrissat B."/>
            <person name="Hilden K.S."/>
            <person name="Hope R."/>
            <person name="Hossain A."/>
            <person name="Karabika E."/>
            <person name="Karaffa L."/>
            <person name="Karanyi Z."/>
            <person name="Krasevec N."/>
            <person name="Kuo A."/>
            <person name="Kusch H."/>
            <person name="LaButti K."/>
            <person name="Lagendijk E.L."/>
            <person name="Lapidus A."/>
            <person name="Levasseur A."/>
            <person name="Lindquist E."/>
            <person name="Lipzen A."/>
            <person name="Logrieco A.F."/>
            <person name="MacCabe A."/>
            <person name="Maekelae M.R."/>
            <person name="Malavazi I."/>
            <person name="Melin P."/>
            <person name="Meyer V."/>
            <person name="Mielnichuk N."/>
            <person name="Miskei M."/>
            <person name="Molnar A.P."/>
            <person name="Mule G."/>
            <person name="Ngan C.Y."/>
            <person name="Orejas M."/>
            <person name="Orosz E."/>
            <person name="Ouedraogo J.P."/>
            <person name="Overkamp K.M."/>
            <person name="Park H.-S."/>
            <person name="Perrone G."/>
            <person name="Piumi F."/>
            <person name="Punt P.J."/>
            <person name="Ram A.F."/>
            <person name="Ramon A."/>
            <person name="Rauscher S."/>
            <person name="Record E."/>
            <person name="Riano-Pachon D.M."/>
            <person name="Robert V."/>
            <person name="Roehrig J."/>
            <person name="Ruller R."/>
            <person name="Salamov A."/>
            <person name="Salih N.S."/>
            <person name="Samson R.A."/>
            <person name="Sandor E."/>
            <person name="Sanguinetti M."/>
            <person name="Schuetze T."/>
            <person name="Sepcic K."/>
            <person name="Shelest E."/>
            <person name="Sherlock G."/>
            <person name="Sophianopoulou V."/>
            <person name="Squina F.M."/>
            <person name="Sun H."/>
            <person name="Susca A."/>
            <person name="Todd R.B."/>
            <person name="Tsang A."/>
            <person name="Unkles S.E."/>
            <person name="van de Wiele N."/>
            <person name="van Rossen-Uffink D."/>
            <person name="Oliveira J.V."/>
            <person name="Vesth T.C."/>
            <person name="Visser J."/>
            <person name="Yu J.-H."/>
            <person name="Zhou M."/>
            <person name="Andersen M.R."/>
            <person name="Archer D.B."/>
            <person name="Baker S.E."/>
            <person name="Benoit I."/>
            <person name="Brakhage A.A."/>
            <person name="Braus G.H."/>
            <person name="Fischer R."/>
            <person name="Frisvad J.C."/>
            <person name="Goldman G.H."/>
            <person name="Houbraken J."/>
            <person name="Oakley B."/>
            <person name="Pocsi I."/>
            <person name="Scazzocchio C."/>
            <person name="Seiboth B."/>
            <person name="vanKuyk P.A."/>
            <person name="Wortman J."/>
            <person name="Dyer P.S."/>
            <person name="Grigoriev I.V."/>
        </authorList>
    </citation>
    <scope>NUCLEOTIDE SEQUENCE [LARGE SCALE GENOMIC DNA]</scope>
    <source>
        <strain evidence="2">CBS 516.65</strain>
    </source>
</reference>
<dbReference type="Proteomes" id="UP000184300">
    <property type="component" value="Unassembled WGS sequence"/>
</dbReference>
<protein>
    <submittedName>
        <fullName evidence="1">Uncharacterized protein</fullName>
    </submittedName>
</protein>
<gene>
    <name evidence="1" type="ORF">ASPGLDRAFT_1267102</name>
</gene>
<keyword evidence="2" id="KW-1185">Reference proteome</keyword>
<dbReference type="VEuPathDB" id="FungiDB:ASPGLDRAFT_1267102"/>
<sequence>MLANQSGHPLPITGIASTRISTIWQKSNRTKTLLYRFVFCYRDPKQLATGLVDKRRQGNPKAKYARQLKNGAINVYYQVRCEDGFEAIVWFAALGRAIFCTENVRNEVAVINYRARIPQSQYLKFLARVIMEQSPDDGLFWVCLVARSSSMFDEVYGTQVLRTAYVSKSVLDS</sequence>
<accession>A0A1L9VS62</accession>
<evidence type="ECO:0000313" key="1">
    <source>
        <dbReference type="EMBL" id="OJJ86753.1"/>
    </source>
</evidence>
<proteinExistence type="predicted"/>
<evidence type="ECO:0000313" key="2">
    <source>
        <dbReference type="Proteomes" id="UP000184300"/>
    </source>
</evidence>
<dbReference type="OrthoDB" id="4132742at2759"/>
<organism evidence="1 2">
    <name type="scientific">Aspergillus glaucus CBS 516.65</name>
    <dbReference type="NCBI Taxonomy" id="1160497"/>
    <lineage>
        <taxon>Eukaryota</taxon>
        <taxon>Fungi</taxon>
        <taxon>Dikarya</taxon>
        <taxon>Ascomycota</taxon>
        <taxon>Pezizomycotina</taxon>
        <taxon>Eurotiomycetes</taxon>
        <taxon>Eurotiomycetidae</taxon>
        <taxon>Eurotiales</taxon>
        <taxon>Aspergillaceae</taxon>
        <taxon>Aspergillus</taxon>
        <taxon>Aspergillus subgen. Aspergillus</taxon>
    </lineage>
</organism>
<dbReference type="RefSeq" id="XP_022403442.1">
    <property type="nucleotide sequence ID" value="XM_022540666.1"/>
</dbReference>